<dbReference type="EMBL" id="KI291341">
    <property type="protein sequence ID" value="ESA06650.1"/>
    <property type="molecule type" value="Genomic_DNA"/>
</dbReference>
<name>U9TEV2_RHIID</name>
<accession>U9TEV2</accession>
<reference evidence="1" key="1">
    <citation type="submission" date="2013-07" db="EMBL/GenBank/DDBJ databases">
        <title>The genome of an arbuscular mycorrhizal fungus provides insights into the evolution of the oldest plant symbiosis.</title>
        <authorList>
            <consortium name="DOE Joint Genome Institute"/>
            <person name="Tisserant E."/>
            <person name="Malbreil M."/>
            <person name="Kuo A."/>
            <person name="Kohler A."/>
            <person name="Symeonidi A."/>
            <person name="Balestrini R."/>
            <person name="Charron P."/>
            <person name="Duensing N."/>
            <person name="Frei-dit-Frey N."/>
            <person name="Gianinazzi-Pearson V."/>
            <person name="Gilbert B."/>
            <person name="Handa Y."/>
            <person name="Hijri M."/>
            <person name="Kaul R."/>
            <person name="Kawaguchi M."/>
            <person name="Krajinski F."/>
            <person name="Lammers P."/>
            <person name="Lapierre D."/>
            <person name="Masclaux F.G."/>
            <person name="Murat C."/>
            <person name="Morin E."/>
            <person name="Ndikumana S."/>
            <person name="Pagni M."/>
            <person name="Petitpierre D."/>
            <person name="Requena N."/>
            <person name="Rosikiewicz P."/>
            <person name="Riley R."/>
            <person name="Saito K."/>
            <person name="San Clemente H."/>
            <person name="Shapiro H."/>
            <person name="van Tuinen D."/>
            <person name="Becard G."/>
            <person name="Bonfante P."/>
            <person name="Paszkowski U."/>
            <person name="Shachar-Hill Y."/>
            <person name="Young J.P."/>
            <person name="Sanders I.R."/>
            <person name="Henrissat B."/>
            <person name="Rensing S.A."/>
            <person name="Grigoriev I.V."/>
            <person name="Corradi N."/>
            <person name="Roux C."/>
            <person name="Martin F."/>
        </authorList>
    </citation>
    <scope>NUCLEOTIDE SEQUENCE</scope>
    <source>
        <strain evidence="1">DAOM 197198</strain>
    </source>
</reference>
<evidence type="ECO:0000313" key="1">
    <source>
        <dbReference type="EMBL" id="ESA06650.1"/>
    </source>
</evidence>
<dbReference type="HOGENOM" id="CLU_3143756_0_0_1"/>
<gene>
    <name evidence="1" type="ORF">GLOINDRAFT_33903</name>
</gene>
<organism evidence="1">
    <name type="scientific">Rhizophagus irregularis (strain DAOM 181602 / DAOM 197198 / MUCL 43194)</name>
    <name type="common">Arbuscular mycorrhizal fungus</name>
    <name type="synonym">Glomus intraradices</name>
    <dbReference type="NCBI Taxonomy" id="747089"/>
    <lineage>
        <taxon>Eukaryota</taxon>
        <taxon>Fungi</taxon>
        <taxon>Fungi incertae sedis</taxon>
        <taxon>Mucoromycota</taxon>
        <taxon>Glomeromycotina</taxon>
        <taxon>Glomeromycetes</taxon>
        <taxon>Glomerales</taxon>
        <taxon>Glomeraceae</taxon>
        <taxon>Rhizophagus</taxon>
    </lineage>
</organism>
<dbReference type="AlphaFoldDB" id="U9TEV2"/>
<proteinExistence type="predicted"/>
<sequence>MTIILKFSCVTSTSINNLDTQADKLLLFGIVYMITAFLSSHRNNKLFFV</sequence>
<protein>
    <submittedName>
        <fullName evidence="1">Uncharacterized protein</fullName>
    </submittedName>
</protein>